<evidence type="ECO:0000313" key="2">
    <source>
        <dbReference type="Proteomes" id="UP001597299"/>
    </source>
</evidence>
<gene>
    <name evidence="1" type="ORF">ACFSNC_07195</name>
</gene>
<dbReference type="RefSeq" id="WP_213353158.1">
    <property type="nucleotide sequence ID" value="NZ_JAHBGB010000033.1"/>
</dbReference>
<organism evidence="1 2">
    <name type="scientific">Ancylobacter oerskovii</name>
    <dbReference type="NCBI Taxonomy" id="459519"/>
    <lineage>
        <taxon>Bacteria</taxon>
        <taxon>Pseudomonadati</taxon>
        <taxon>Pseudomonadota</taxon>
        <taxon>Alphaproteobacteria</taxon>
        <taxon>Hyphomicrobiales</taxon>
        <taxon>Xanthobacteraceae</taxon>
        <taxon>Ancylobacter</taxon>
    </lineage>
</organism>
<accession>A0ABW4YUW8</accession>
<protein>
    <submittedName>
        <fullName evidence="1">Uncharacterized protein</fullName>
    </submittedName>
</protein>
<reference evidence="2" key="1">
    <citation type="journal article" date="2019" name="Int. J. Syst. Evol. Microbiol.">
        <title>The Global Catalogue of Microorganisms (GCM) 10K type strain sequencing project: providing services to taxonomists for standard genome sequencing and annotation.</title>
        <authorList>
            <consortium name="The Broad Institute Genomics Platform"/>
            <consortium name="The Broad Institute Genome Sequencing Center for Infectious Disease"/>
            <person name="Wu L."/>
            <person name="Ma J."/>
        </authorList>
    </citation>
    <scope>NUCLEOTIDE SEQUENCE [LARGE SCALE GENOMIC DNA]</scope>
    <source>
        <strain evidence="2">CCM 7435</strain>
    </source>
</reference>
<comment type="caution">
    <text evidence="1">The sequence shown here is derived from an EMBL/GenBank/DDBJ whole genome shotgun (WGS) entry which is preliminary data.</text>
</comment>
<keyword evidence="2" id="KW-1185">Reference proteome</keyword>
<dbReference type="Proteomes" id="UP001597299">
    <property type="component" value="Unassembled WGS sequence"/>
</dbReference>
<proteinExistence type="predicted"/>
<sequence length="61" mass="7224">MMGDKLQPLWRQFWRAAFPLLDPKALSLDELRRMETAAAMWHADLKRALDQRQARYGRKPA</sequence>
<dbReference type="EMBL" id="JBHUHD010000001">
    <property type="protein sequence ID" value="MFD2140176.1"/>
    <property type="molecule type" value="Genomic_DNA"/>
</dbReference>
<name>A0ABW4YUW8_9HYPH</name>
<evidence type="ECO:0000313" key="1">
    <source>
        <dbReference type="EMBL" id="MFD2140176.1"/>
    </source>
</evidence>